<protein>
    <submittedName>
        <fullName evidence="7">NAD(P)/FAD-dependent oxidoreductase</fullName>
    </submittedName>
</protein>
<proteinExistence type="inferred from homology"/>
<dbReference type="SUPFAM" id="SSF51905">
    <property type="entry name" value="FAD/NAD(P)-binding domain"/>
    <property type="match status" value="2"/>
</dbReference>
<dbReference type="InterPro" id="IPR016156">
    <property type="entry name" value="FAD/NAD-linked_Rdtase_dimer_sf"/>
</dbReference>
<dbReference type="InterPro" id="IPR050260">
    <property type="entry name" value="FAD-bd_OxRdtase"/>
</dbReference>
<gene>
    <name evidence="7" type="ORF">soil367_00645</name>
</gene>
<dbReference type="EMBL" id="CP031093">
    <property type="protein sequence ID" value="QCF24581.1"/>
    <property type="molecule type" value="Genomic_DNA"/>
</dbReference>
<dbReference type="Proteomes" id="UP000298049">
    <property type="component" value="Chromosome"/>
</dbReference>
<feature type="domain" description="NADH-rubredoxin oxidoreductase C-terminal" evidence="6">
    <location>
        <begin position="324"/>
        <end position="391"/>
    </location>
</feature>
<sequence>MKKLVIVGHGMVAQRLLERLVERGFCAHWQVTVIGEEPQPAYNRIMLSPFLAGEMAADDLSLAGADWYAAHGVRCISGNAAIVIDRGGRSVGLADGEQVPFDRLVIATGAQALMPGLPGTGLEGVQVFRDRGHCDALLSCAQSATSAVVVGGGFLGLEAAAALAKRGLKVTVLHRSGHLLNRQLDRTAGGMLQRELAQQGLDLRCNSQIQAIEGQDRVESVLLNDGSRIKAEQVVFATGIKPRIDLATAAGLACDRGIEVDPWLRTSDSNIFALGECCQRAGQTYGLVEPGYRQAEVLAALLTESNDAPDGAPGVPGYQDEALATRLKISGIELFSCGEIEPDDSTESLVYHDQELRHYRHLIVRNQRLVGAILYGDAREGPWYFDQVQKGTDISTIRQHLAFGSAWCEAA</sequence>
<dbReference type="PANTHER" id="PTHR43429">
    <property type="entry name" value="PYRIDINE NUCLEOTIDE-DISULFIDE OXIDOREDUCTASE DOMAIN-CONTAINING"/>
    <property type="match status" value="1"/>
</dbReference>
<evidence type="ECO:0000313" key="8">
    <source>
        <dbReference type="Proteomes" id="UP000298049"/>
    </source>
</evidence>
<organism evidence="7 8">
    <name type="scientific">Hydrocarboniclastica marina</name>
    <dbReference type="NCBI Taxonomy" id="2259620"/>
    <lineage>
        <taxon>Bacteria</taxon>
        <taxon>Pseudomonadati</taxon>
        <taxon>Pseudomonadota</taxon>
        <taxon>Gammaproteobacteria</taxon>
        <taxon>Alteromonadales</taxon>
        <taxon>Alteromonadaceae</taxon>
        <taxon>Hydrocarboniclastica</taxon>
    </lineage>
</organism>
<dbReference type="Gene3D" id="3.50.50.60">
    <property type="entry name" value="FAD/NAD(P)-binding domain"/>
    <property type="match status" value="2"/>
</dbReference>
<dbReference type="GO" id="GO:0016491">
    <property type="term" value="F:oxidoreductase activity"/>
    <property type="evidence" value="ECO:0007669"/>
    <property type="project" value="InterPro"/>
</dbReference>
<dbReference type="InterPro" id="IPR036188">
    <property type="entry name" value="FAD/NAD-bd_sf"/>
</dbReference>
<accession>A0A4P7XCP6</accession>
<keyword evidence="3" id="KW-0285">Flavoprotein</keyword>
<comment type="cofactor">
    <cofactor evidence="1">
        <name>FAD</name>
        <dbReference type="ChEBI" id="CHEBI:57692"/>
    </cofactor>
</comment>
<evidence type="ECO:0000256" key="3">
    <source>
        <dbReference type="ARBA" id="ARBA00022630"/>
    </source>
</evidence>
<dbReference type="PRINTS" id="PR00368">
    <property type="entry name" value="FADPNR"/>
</dbReference>
<dbReference type="PRINTS" id="PR00411">
    <property type="entry name" value="PNDRDTASEI"/>
</dbReference>
<keyword evidence="8" id="KW-1185">Reference proteome</keyword>
<dbReference type="Gene3D" id="3.30.390.30">
    <property type="match status" value="1"/>
</dbReference>
<dbReference type="PANTHER" id="PTHR43429:SF3">
    <property type="entry name" value="NITRITE REDUCTASE [NAD(P)H]"/>
    <property type="match status" value="1"/>
</dbReference>
<dbReference type="OrthoDB" id="9768666at2"/>
<comment type="similarity">
    <text evidence="2">Belongs to the FAD-dependent oxidoreductase family.</text>
</comment>
<evidence type="ECO:0000256" key="4">
    <source>
        <dbReference type="ARBA" id="ARBA00022827"/>
    </source>
</evidence>
<evidence type="ECO:0000256" key="2">
    <source>
        <dbReference type="ARBA" id="ARBA00006442"/>
    </source>
</evidence>
<evidence type="ECO:0000259" key="5">
    <source>
        <dbReference type="Pfam" id="PF07992"/>
    </source>
</evidence>
<dbReference type="AlphaFoldDB" id="A0A4P7XCP6"/>
<dbReference type="KEGG" id="hmi:soil367_00645"/>
<evidence type="ECO:0000313" key="7">
    <source>
        <dbReference type="EMBL" id="QCF24581.1"/>
    </source>
</evidence>
<evidence type="ECO:0000256" key="1">
    <source>
        <dbReference type="ARBA" id="ARBA00001974"/>
    </source>
</evidence>
<feature type="domain" description="FAD/NAD(P)-binding" evidence="5">
    <location>
        <begin position="3"/>
        <end position="282"/>
    </location>
</feature>
<name>A0A4P7XCP6_9ALTE</name>
<keyword evidence="4" id="KW-0274">FAD</keyword>
<dbReference type="Pfam" id="PF07992">
    <property type="entry name" value="Pyr_redox_2"/>
    <property type="match status" value="1"/>
</dbReference>
<dbReference type="Pfam" id="PF18267">
    <property type="entry name" value="Rubredoxin_C"/>
    <property type="match status" value="1"/>
</dbReference>
<dbReference type="RefSeq" id="WP_136545927.1">
    <property type="nucleotide sequence ID" value="NZ_CP031093.1"/>
</dbReference>
<dbReference type="InterPro" id="IPR041575">
    <property type="entry name" value="Rubredoxin_C"/>
</dbReference>
<dbReference type="InterPro" id="IPR023753">
    <property type="entry name" value="FAD/NAD-binding_dom"/>
</dbReference>
<evidence type="ECO:0000259" key="6">
    <source>
        <dbReference type="Pfam" id="PF18267"/>
    </source>
</evidence>
<reference evidence="7 8" key="1">
    <citation type="submission" date="2018-07" db="EMBL/GenBank/DDBJ databases">
        <title>Marsedoiliclastica nanhaica gen. nov. sp. nov., a novel marine hydrocarbonoclastic bacterium isolated from an in-situ enriched hydrocarbon-degrading consortium in deep-sea sediment.</title>
        <authorList>
            <person name="Dong C."/>
            <person name="Ma T."/>
            <person name="Liu R."/>
            <person name="Shao Z."/>
        </authorList>
    </citation>
    <scope>NUCLEOTIDE SEQUENCE [LARGE SCALE GENOMIC DNA]</scope>
    <source>
        <strain evidence="8">soil36-7</strain>
    </source>
</reference>